<sequence length="682" mass="77357">MKKIFSLVVAILLGITLVACTEDKKVDDVQTINVAINNKKETILYKQADSYVGPDNVTYTYGQLKPVWAEVQKKLNVKLVDKASDNDDDSSPMFKRLSELSKPFDGVDVLTGNSADFINTGPKNLIVPLSDHLAKMPNLARYLDENPNIEKQLKAADGKIYHTPYVDSYGDIVSNFMMRLDWVEKLLDDELPAVGKDTAILQSTFTPTLPEALNTKILVPKADGAGTTEVTKNYTQNILTVQNNLSNKTGLELLKALRNHIDSTYGDTYAKRSDLFISSQAAYDADELIALMRVVKYNPKFLTNDRTENITVFTPRTGKGTDHRLVARIAQIWGVRGVESSFQWTWADIEGKLHDARVEDEMYVAFERLHAMYKEGLIQEDYDKGYNNDLNSEWRKELLTRGNMFMSYDIPSTSSGFAKGDELTGRYETVLPPAVKWNTGETNEYEYFHFTESINNLKTGGWGIPAKAFNDSSQEKRDKIFELMDYFFSQEGSDLISFGPEAWRDGKFIYTDGKEYVKLSDKTIADMQNNNLRSSGNWSNYMRMYVGATFTVGHSRPGALAYQNLTEQGKSGVNRLGLAIKAGTYKIATFDKVDNPWYMALPSSFPISPDEDAFMKEHQALVLKTQFGSNIQPKWTLLIKYGWGDPKTSEWGTKKDISDARKEFEDYWLTVYQKYYTEFFGN</sequence>
<dbReference type="KEGG" id="apal:BN85406380"/>
<reference evidence="2 3" key="1">
    <citation type="journal article" date="2013" name="J. Mol. Microbiol. Biotechnol.">
        <title>Analysis of the Complete Genomes of Acholeplasma brassicae , A. palmae and A. laidlawii and Their Comparison to the Obligate Parasites from ' Candidatus Phytoplasma'.</title>
        <authorList>
            <person name="Kube M."/>
            <person name="Siewert C."/>
            <person name="Migdoll A.M."/>
            <person name="Duduk B."/>
            <person name="Holz S."/>
            <person name="Rabus R."/>
            <person name="Seemuller E."/>
            <person name="Mitrovic J."/>
            <person name="Muller I."/>
            <person name="Buttner C."/>
            <person name="Reinhardt R."/>
        </authorList>
    </citation>
    <scope>NUCLEOTIDE SEQUENCE [LARGE SCALE GENOMIC DNA]</scope>
    <source>
        <strain evidence="2 3">J233</strain>
    </source>
</reference>
<feature type="chain" id="PRO_5004651505" evidence="1">
    <location>
        <begin position="22"/>
        <end position="682"/>
    </location>
</feature>
<name>U4KPM4_ALTPJ</name>
<dbReference type="HOGENOM" id="CLU_388642_0_0_14"/>
<keyword evidence="1" id="KW-0732">Signal</keyword>
<dbReference type="SUPFAM" id="SSF53850">
    <property type="entry name" value="Periplasmic binding protein-like II"/>
    <property type="match status" value="2"/>
</dbReference>
<dbReference type="EMBL" id="FO681347">
    <property type="protein sequence ID" value="CCV64215.1"/>
    <property type="molecule type" value="Genomic_DNA"/>
</dbReference>
<dbReference type="OrthoDB" id="9787283at2"/>
<dbReference type="AlphaFoldDB" id="U4KPM4"/>
<proteinExistence type="predicted"/>
<evidence type="ECO:0000256" key="1">
    <source>
        <dbReference type="SAM" id="SignalP"/>
    </source>
</evidence>
<protein>
    <submittedName>
        <fullName evidence="2">Carbohydrate ABC transporter subunit, extracellular solute-binding protein</fullName>
    </submittedName>
</protein>
<accession>U4KPM4</accession>
<dbReference type="PROSITE" id="PS51257">
    <property type="entry name" value="PROKAR_LIPOPROTEIN"/>
    <property type="match status" value="1"/>
</dbReference>
<dbReference type="RefSeq" id="WP_026658199.1">
    <property type="nucleotide sequence ID" value="NC_022538.1"/>
</dbReference>
<dbReference type="Proteomes" id="UP000032740">
    <property type="component" value="Chromosome"/>
</dbReference>
<organism evidence="2 3">
    <name type="scientific">Alteracholeplasma palmae (strain ATCC 49389 / J233)</name>
    <name type="common">Acholeplasma palmae</name>
    <dbReference type="NCBI Taxonomy" id="1318466"/>
    <lineage>
        <taxon>Bacteria</taxon>
        <taxon>Bacillati</taxon>
        <taxon>Mycoplasmatota</taxon>
        <taxon>Mollicutes</taxon>
        <taxon>Acholeplasmatales</taxon>
        <taxon>Acholeplasmataceae</taxon>
        <taxon>Acholeplasma</taxon>
    </lineage>
</organism>
<dbReference type="STRING" id="1318466.BN85406380"/>
<keyword evidence="3" id="KW-1185">Reference proteome</keyword>
<feature type="signal peptide" evidence="1">
    <location>
        <begin position="1"/>
        <end position="21"/>
    </location>
</feature>
<evidence type="ECO:0000313" key="2">
    <source>
        <dbReference type="EMBL" id="CCV64215.1"/>
    </source>
</evidence>
<evidence type="ECO:0000313" key="3">
    <source>
        <dbReference type="Proteomes" id="UP000032740"/>
    </source>
</evidence>
<gene>
    <name evidence="2" type="ORF">BN85406380</name>
</gene>
<dbReference type="Gene3D" id="3.40.190.10">
    <property type="entry name" value="Periplasmic binding protein-like II"/>
    <property type="match status" value="4"/>
</dbReference>